<sequence>MKTTSEASARVGDAVIYARIDEAVTDAAADLVRWRRHLHEHPELSNREAQTAAYLIEQLREIGVDDIRSGLAGHGIVATIRGRAVPQFDRRIALRADMDALPVKEATGLPYASRIEARGETGERVPVSHACGHDCHMAVVLAAARVLVSIRDVLPGEALVVFQPTEEGAPLDEEGGAQAMLDAGAFQGIEPTMVFGMHVSPLPRGVVGYRAGVQFAASSRVAVTFAGTQAHAAMPWLARDPLLAAAGFITAAASVTRTIEQTRPATVTLGHVEDIGRYNVVGEKVTVHGTLRCQDEATLANLKAALSVAAEGHATAQGCTVDVRFLQDVPALVNERAWIDAALPTLRRSTPRGLVFEVPPTMGYDDVSVFVREFGGIYLLFGVQDTQMAMDPSPRLEAAPGGRGMFANHHPGFYADEETLVDSVRIHCHVAVDHLTGLLDAGATAVGA</sequence>
<evidence type="ECO:0000313" key="4">
    <source>
        <dbReference type="Proteomes" id="UP000035083"/>
    </source>
</evidence>
<protein>
    <recommendedName>
        <fullName evidence="2">Peptidase M20 dimerisation domain-containing protein</fullName>
    </recommendedName>
</protein>
<dbReference type="InterPro" id="IPR036264">
    <property type="entry name" value="Bact_exopeptidase_dim_dom"/>
</dbReference>
<feature type="binding site" evidence="1">
    <location>
        <position position="198"/>
    </location>
    <ligand>
        <name>Mn(2+)</name>
        <dbReference type="ChEBI" id="CHEBI:29035"/>
        <label>2</label>
    </ligand>
</feature>
<dbReference type="PANTHER" id="PTHR11014">
    <property type="entry name" value="PEPTIDASE M20 FAMILY MEMBER"/>
    <property type="match status" value="1"/>
</dbReference>
<dbReference type="SUPFAM" id="SSF53187">
    <property type="entry name" value="Zn-dependent exopeptidases"/>
    <property type="match status" value="1"/>
</dbReference>
<gene>
    <name evidence="3" type="ORF">GSI01S_33_00580</name>
</gene>
<dbReference type="InterPro" id="IPR017439">
    <property type="entry name" value="Amidohydrolase"/>
</dbReference>
<dbReference type="PANTHER" id="PTHR11014:SF63">
    <property type="entry name" value="METALLOPEPTIDASE, PUTATIVE (AFU_ORTHOLOGUE AFUA_6G09600)-RELATED"/>
    <property type="match status" value="1"/>
</dbReference>
<dbReference type="GO" id="GO:0016787">
    <property type="term" value="F:hydrolase activity"/>
    <property type="evidence" value="ECO:0007669"/>
    <property type="project" value="InterPro"/>
</dbReference>
<feature type="binding site" evidence="1">
    <location>
        <position position="131"/>
    </location>
    <ligand>
        <name>Mn(2+)</name>
        <dbReference type="ChEBI" id="CHEBI:29035"/>
        <label>2</label>
    </ligand>
</feature>
<dbReference type="GO" id="GO:0046872">
    <property type="term" value="F:metal ion binding"/>
    <property type="evidence" value="ECO:0007669"/>
    <property type="project" value="UniProtKB-KW"/>
</dbReference>
<dbReference type="NCBIfam" id="TIGR01891">
    <property type="entry name" value="amidohydrolases"/>
    <property type="match status" value="1"/>
</dbReference>
<reference evidence="3 4" key="1">
    <citation type="submission" date="2012-12" db="EMBL/GenBank/DDBJ databases">
        <title>Whole genome shotgun sequence of Gordonia sihwensis NBRC 108236.</title>
        <authorList>
            <person name="Yoshida I."/>
            <person name="Hosoyama A."/>
            <person name="Tsuchikane K."/>
            <person name="Ando Y."/>
            <person name="Baba S."/>
            <person name="Ohji S."/>
            <person name="Hamada M."/>
            <person name="Tamura T."/>
            <person name="Yamazoe A."/>
            <person name="Yamazaki S."/>
            <person name="Fujita N."/>
        </authorList>
    </citation>
    <scope>NUCLEOTIDE SEQUENCE [LARGE SCALE GENOMIC DNA]</scope>
    <source>
        <strain evidence="3 4">NBRC 108236</strain>
    </source>
</reference>
<feature type="binding site" evidence="1">
    <location>
        <position position="167"/>
    </location>
    <ligand>
        <name>Mn(2+)</name>
        <dbReference type="ChEBI" id="CHEBI:29035"/>
        <label>2</label>
    </ligand>
</feature>
<dbReference type="InterPro" id="IPR002933">
    <property type="entry name" value="Peptidase_M20"/>
</dbReference>
<proteinExistence type="predicted"/>
<feature type="domain" description="Peptidase M20 dimerisation" evidence="2">
    <location>
        <begin position="221"/>
        <end position="310"/>
    </location>
</feature>
<keyword evidence="1" id="KW-0479">Metal-binding</keyword>
<feature type="binding site" evidence="1">
    <location>
        <position position="409"/>
    </location>
    <ligand>
        <name>Mn(2+)</name>
        <dbReference type="ChEBI" id="CHEBI:29035"/>
        <label>2</label>
    </ligand>
</feature>
<dbReference type="PIRSF" id="PIRSF005962">
    <property type="entry name" value="Pept_M20D_amidohydro"/>
    <property type="match status" value="1"/>
</dbReference>
<comment type="caution">
    <text evidence="3">The sequence shown here is derived from an EMBL/GenBank/DDBJ whole genome shotgun (WGS) entry which is preliminary data.</text>
</comment>
<keyword evidence="4" id="KW-1185">Reference proteome</keyword>
<dbReference type="Proteomes" id="UP000035083">
    <property type="component" value="Unassembled WGS sequence"/>
</dbReference>
<evidence type="ECO:0000313" key="3">
    <source>
        <dbReference type="EMBL" id="GAC62372.1"/>
    </source>
</evidence>
<evidence type="ECO:0000259" key="2">
    <source>
        <dbReference type="Pfam" id="PF07687"/>
    </source>
</evidence>
<dbReference type="SUPFAM" id="SSF55031">
    <property type="entry name" value="Bacterial exopeptidase dimerisation domain"/>
    <property type="match status" value="1"/>
</dbReference>
<dbReference type="RefSeq" id="WP_006897778.1">
    <property type="nucleotide sequence ID" value="NZ_BANU01000033.1"/>
</dbReference>
<dbReference type="Pfam" id="PF01546">
    <property type="entry name" value="Peptidase_M20"/>
    <property type="match status" value="1"/>
</dbReference>
<comment type="cofactor">
    <cofactor evidence="1">
        <name>Mn(2+)</name>
        <dbReference type="ChEBI" id="CHEBI:29035"/>
    </cofactor>
    <text evidence="1">The Mn(2+) ion enhances activity.</text>
</comment>
<dbReference type="AlphaFoldDB" id="L7LQC0"/>
<accession>L7LQC0</accession>
<dbReference type="Gene3D" id="3.30.70.360">
    <property type="match status" value="1"/>
</dbReference>
<dbReference type="Gene3D" id="3.40.630.10">
    <property type="entry name" value="Zn peptidases"/>
    <property type="match status" value="1"/>
</dbReference>
<organism evidence="3 4">
    <name type="scientific">Gordonia sihwensis NBRC 108236</name>
    <dbReference type="NCBI Taxonomy" id="1223544"/>
    <lineage>
        <taxon>Bacteria</taxon>
        <taxon>Bacillati</taxon>
        <taxon>Actinomycetota</taxon>
        <taxon>Actinomycetes</taxon>
        <taxon>Mycobacteriales</taxon>
        <taxon>Gordoniaceae</taxon>
        <taxon>Gordonia</taxon>
    </lineage>
</organism>
<dbReference type="InterPro" id="IPR011650">
    <property type="entry name" value="Peptidase_M20_dimer"/>
</dbReference>
<dbReference type="eggNOG" id="COG1473">
    <property type="taxonomic scope" value="Bacteria"/>
</dbReference>
<feature type="binding site" evidence="1">
    <location>
        <position position="133"/>
    </location>
    <ligand>
        <name>Mn(2+)</name>
        <dbReference type="ChEBI" id="CHEBI:29035"/>
        <label>2</label>
    </ligand>
</feature>
<dbReference type="EMBL" id="BANU01000033">
    <property type="protein sequence ID" value="GAC62372.1"/>
    <property type="molecule type" value="Genomic_DNA"/>
</dbReference>
<dbReference type="Pfam" id="PF07687">
    <property type="entry name" value="M20_dimer"/>
    <property type="match status" value="1"/>
</dbReference>
<keyword evidence="1" id="KW-0464">Manganese</keyword>
<name>L7LQC0_9ACTN</name>
<evidence type="ECO:0000256" key="1">
    <source>
        <dbReference type="PIRSR" id="PIRSR005962-1"/>
    </source>
</evidence>